<organism evidence="12 13">
    <name type="scientific">Coniophora puteana (strain RWD-64-598)</name>
    <name type="common">Brown rot fungus</name>
    <dbReference type="NCBI Taxonomy" id="741705"/>
    <lineage>
        <taxon>Eukaryota</taxon>
        <taxon>Fungi</taxon>
        <taxon>Dikarya</taxon>
        <taxon>Basidiomycota</taxon>
        <taxon>Agaricomycotina</taxon>
        <taxon>Agaricomycetes</taxon>
        <taxon>Agaricomycetidae</taxon>
        <taxon>Boletales</taxon>
        <taxon>Coniophorineae</taxon>
        <taxon>Coniophoraceae</taxon>
        <taxon>Coniophora</taxon>
    </lineage>
</organism>
<keyword evidence="2 9" id="KW-0158">Chromosome</keyword>
<evidence type="ECO:0000256" key="1">
    <source>
        <dbReference type="ARBA" id="ARBA00006379"/>
    </source>
</evidence>
<evidence type="ECO:0000256" key="3">
    <source>
        <dbReference type="ARBA" id="ARBA00022618"/>
    </source>
</evidence>
<dbReference type="Proteomes" id="UP000053558">
    <property type="component" value="Unassembled WGS sequence"/>
</dbReference>
<accession>A0A5M3N4D0</accession>
<dbReference type="RefSeq" id="XP_007763155.1">
    <property type="nucleotide sequence ID" value="XM_007764965.1"/>
</dbReference>
<dbReference type="OrthoDB" id="4056921at2759"/>
<dbReference type="PANTHER" id="PTHR14281">
    <property type="entry name" value="KINETOCHORE PROTEIN SPC25-RELATED"/>
    <property type="match status" value="1"/>
</dbReference>
<keyword evidence="8 9" id="KW-0137">Centromere</keyword>
<dbReference type="Gene3D" id="3.30.457.50">
    <property type="entry name" value="Chromosome segregation protein Spc25"/>
    <property type="match status" value="1"/>
</dbReference>
<dbReference type="EMBL" id="JH711573">
    <property type="protein sequence ID" value="EIW86282.1"/>
    <property type="molecule type" value="Genomic_DNA"/>
</dbReference>
<dbReference type="GeneID" id="19211655"/>
<dbReference type="AlphaFoldDB" id="A0A5M3N4D0"/>
<evidence type="ECO:0000256" key="9">
    <source>
        <dbReference type="RuleBase" id="RU367150"/>
    </source>
</evidence>
<dbReference type="GO" id="GO:0031262">
    <property type="term" value="C:Ndc80 complex"/>
    <property type="evidence" value="ECO:0007669"/>
    <property type="project" value="InterPro"/>
</dbReference>
<dbReference type="KEGG" id="cput:CONPUDRAFT_94608"/>
<comment type="similarity">
    <text evidence="1 9">Belongs to the SPC25 family.</text>
</comment>
<comment type="subunit">
    <text evidence="9">Component of the NDC80 complex.</text>
</comment>
<name>A0A5M3N4D0_CONPW</name>
<evidence type="ECO:0000259" key="11">
    <source>
        <dbReference type="Pfam" id="PF08234"/>
    </source>
</evidence>
<keyword evidence="4 9" id="KW-0498">Mitosis</keyword>
<dbReference type="GO" id="GO:0007059">
    <property type="term" value="P:chromosome segregation"/>
    <property type="evidence" value="ECO:0007669"/>
    <property type="project" value="InterPro"/>
</dbReference>
<dbReference type="OMA" id="HEDQRMK"/>
<protein>
    <recommendedName>
        <fullName evidence="9">Kinetochore protein SPC25</fullName>
    </recommendedName>
</protein>
<evidence type="ECO:0000256" key="6">
    <source>
        <dbReference type="ARBA" id="ARBA00023054"/>
    </source>
</evidence>
<dbReference type="PANTHER" id="PTHR14281:SF0">
    <property type="entry name" value="KINETOCHORE PROTEIN SPC25"/>
    <property type="match status" value="1"/>
</dbReference>
<dbReference type="CDD" id="cd23784">
    <property type="entry name" value="RWD_Spc25"/>
    <property type="match status" value="1"/>
</dbReference>
<dbReference type="GO" id="GO:0005634">
    <property type="term" value="C:nucleus"/>
    <property type="evidence" value="ECO:0007669"/>
    <property type="project" value="UniProtKB-SubCell"/>
</dbReference>
<evidence type="ECO:0000256" key="10">
    <source>
        <dbReference type="SAM" id="Coils"/>
    </source>
</evidence>
<feature type="coiled-coil region" evidence="10">
    <location>
        <begin position="91"/>
        <end position="125"/>
    </location>
</feature>
<keyword evidence="6 10" id="KW-0175">Coiled coil</keyword>
<evidence type="ECO:0000256" key="4">
    <source>
        <dbReference type="ARBA" id="ARBA00022776"/>
    </source>
</evidence>
<dbReference type="Pfam" id="PF08234">
    <property type="entry name" value="Spindle_Spc25"/>
    <property type="match status" value="1"/>
</dbReference>
<dbReference type="InterPro" id="IPR045143">
    <property type="entry name" value="Spc25"/>
</dbReference>
<dbReference type="GO" id="GO:0051301">
    <property type="term" value="P:cell division"/>
    <property type="evidence" value="ECO:0007669"/>
    <property type="project" value="UniProtKB-UniRule"/>
</dbReference>
<evidence type="ECO:0000256" key="2">
    <source>
        <dbReference type="ARBA" id="ARBA00022454"/>
    </source>
</evidence>
<keyword evidence="9" id="KW-0539">Nucleus</keyword>
<feature type="domain" description="Chromosome segregation protein Spc25 C-terminal" evidence="11">
    <location>
        <begin position="172"/>
        <end position="240"/>
    </location>
</feature>
<evidence type="ECO:0000313" key="12">
    <source>
        <dbReference type="EMBL" id="EIW86282.1"/>
    </source>
</evidence>
<evidence type="ECO:0000313" key="13">
    <source>
        <dbReference type="Proteomes" id="UP000053558"/>
    </source>
</evidence>
<keyword evidence="3 9" id="KW-0132">Cell division</keyword>
<keyword evidence="7 9" id="KW-0131">Cell cycle</keyword>
<keyword evidence="13" id="KW-1185">Reference proteome</keyword>
<reference evidence="13" key="1">
    <citation type="journal article" date="2012" name="Science">
        <title>The Paleozoic origin of enzymatic lignin decomposition reconstructed from 31 fungal genomes.</title>
        <authorList>
            <person name="Floudas D."/>
            <person name="Binder M."/>
            <person name="Riley R."/>
            <person name="Barry K."/>
            <person name="Blanchette R.A."/>
            <person name="Henrissat B."/>
            <person name="Martinez A.T."/>
            <person name="Otillar R."/>
            <person name="Spatafora J.W."/>
            <person name="Yadav J.S."/>
            <person name="Aerts A."/>
            <person name="Benoit I."/>
            <person name="Boyd A."/>
            <person name="Carlson A."/>
            <person name="Copeland A."/>
            <person name="Coutinho P.M."/>
            <person name="de Vries R.P."/>
            <person name="Ferreira P."/>
            <person name="Findley K."/>
            <person name="Foster B."/>
            <person name="Gaskell J."/>
            <person name="Glotzer D."/>
            <person name="Gorecki P."/>
            <person name="Heitman J."/>
            <person name="Hesse C."/>
            <person name="Hori C."/>
            <person name="Igarashi K."/>
            <person name="Jurgens J.A."/>
            <person name="Kallen N."/>
            <person name="Kersten P."/>
            <person name="Kohler A."/>
            <person name="Kuees U."/>
            <person name="Kumar T.K.A."/>
            <person name="Kuo A."/>
            <person name="LaButti K."/>
            <person name="Larrondo L.F."/>
            <person name="Lindquist E."/>
            <person name="Ling A."/>
            <person name="Lombard V."/>
            <person name="Lucas S."/>
            <person name="Lundell T."/>
            <person name="Martin R."/>
            <person name="McLaughlin D.J."/>
            <person name="Morgenstern I."/>
            <person name="Morin E."/>
            <person name="Murat C."/>
            <person name="Nagy L.G."/>
            <person name="Nolan M."/>
            <person name="Ohm R.A."/>
            <person name="Patyshakuliyeva A."/>
            <person name="Rokas A."/>
            <person name="Ruiz-Duenas F.J."/>
            <person name="Sabat G."/>
            <person name="Salamov A."/>
            <person name="Samejima M."/>
            <person name="Schmutz J."/>
            <person name="Slot J.C."/>
            <person name="St John F."/>
            <person name="Stenlid J."/>
            <person name="Sun H."/>
            <person name="Sun S."/>
            <person name="Syed K."/>
            <person name="Tsang A."/>
            <person name="Wiebenga A."/>
            <person name="Young D."/>
            <person name="Pisabarro A."/>
            <person name="Eastwood D.C."/>
            <person name="Martin F."/>
            <person name="Cullen D."/>
            <person name="Grigoriev I.V."/>
            <person name="Hibbett D.S."/>
        </authorList>
    </citation>
    <scope>NUCLEOTIDE SEQUENCE [LARGE SCALE GENOMIC DNA]</scope>
    <source>
        <strain evidence="13">RWD-64-598 SS2</strain>
    </source>
</reference>
<evidence type="ECO:0000256" key="5">
    <source>
        <dbReference type="ARBA" id="ARBA00022838"/>
    </source>
</evidence>
<proteinExistence type="inferred from homology"/>
<comment type="subcellular location">
    <subcellularLocation>
        <location evidence="9">Nucleus</location>
    </subcellularLocation>
    <subcellularLocation>
        <location evidence="9">Chromosome</location>
        <location evidence="9">Centromere</location>
        <location evidence="9">Kinetochore</location>
    </subcellularLocation>
</comment>
<comment type="caution">
    <text evidence="12">The sequence shown here is derived from an EMBL/GenBank/DDBJ whole genome shotgun (WGS) entry which is preliminary data.</text>
</comment>
<keyword evidence="5 9" id="KW-0995">Kinetochore</keyword>
<gene>
    <name evidence="12" type="ORF">CONPUDRAFT_94608</name>
</gene>
<dbReference type="InterPro" id="IPR013255">
    <property type="entry name" value="Spc25_C"/>
</dbReference>
<evidence type="ECO:0000256" key="7">
    <source>
        <dbReference type="ARBA" id="ARBA00023306"/>
    </source>
</evidence>
<comment type="function">
    <text evidence="9">Acts as a component of the essential kinetochore-associated NDC80 complex, which is required for chromosome segregation and spindle checkpoint activity.</text>
</comment>
<evidence type="ECO:0000256" key="8">
    <source>
        <dbReference type="ARBA" id="ARBA00023328"/>
    </source>
</evidence>
<sequence>MPTAIRPAHIDLASILADPNPQIDLRLQAFDVSTNNFVRAVTNYTNRAITEISKHRNAQASDKKRILERAQAVEADTNQCKLREIELLAVMNKEQDEKRESEQSIAALKRQLASIREKCASFDTEIQQYRSATEVVRREKEEERRTLESYASSTTPELAACEMVLGCTITGIETDRLLIRFAHLDPANPQRICDFVLDVSSQSYKVPTTTPSLPDLPILLTELNETRNIFRFIRQMRQSFLSLYQDDAQ</sequence>